<dbReference type="InterPro" id="IPR038883">
    <property type="entry name" value="AN11006-like"/>
</dbReference>
<gene>
    <name evidence="1" type="ORF">PRZ48_003165</name>
</gene>
<accession>A0ABR0EUA0</accession>
<dbReference type="PANTHER" id="PTHR42085:SF1">
    <property type="entry name" value="F-BOX DOMAIN-CONTAINING PROTEIN"/>
    <property type="match status" value="1"/>
</dbReference>
<name>A0ABR0EUA0_ZASCE</name>
<dbReference type="EMBL" id="JAXOVC010000002">
    <property type="protein sequence ID" value="KAK4505202.1"/>
    <property type="molecule type" value="Genomic_DNA"/>
</dbReference>
<proteinExistence type="predicted"/>
<dbReference type="PANTHER" id="PTHR42085">
    <property type="entry name" value="F-BOX DOMAIN-CONTAINING PROTEIN"/>
    <property type="match status" value="1"/>
</dbReference>
<keyword evidence="2" id="KW-1185">Reference proteome</keyword>
<organism evidence="1 2">
    <name type="scientific">Zasmidium cellare</name>
    <name type="common">Wine cellar mold</name>
    <name type="synonym">Racodium cellare</name>
    <dbReference type="NCBI Taxonomy" id="395010"/>
    <lineage>
        <taxon>Eukaryota</taxon>
        <taxon>Fungi</taxon>
        <taxon>Dikarya</taxon>
        <taxon>Ascomycota</taxon>
        <taxon>Pezizomycotina</taxon>
        <taxon>Dothideomycetes</taxon>
        <taxon>Dothideomycetidae</taxon>
        <taxon>Mycosphaerellales</taxon>
        <taxon>Mycosphaerellaceae</taxon>
        <taxon>Zasmidium</taxon>
    </lineage>
</organism>
<evidence type="ECO:0000313" key="2">
    <source>
        <dbReference type="Proteomes" id="UP001305779"/>
    </source>
</evidence>
<protein>
    <submittedName>
        <fullName evidence="1">Uncharacterized protein</fullName>
    </submittedName>
</protein>
<evidence type="ECO:0000313" key="1">
    <source>
        <dbReference type="EMBL" id="KAK4505202.1"/>
    </source>
</evidence>
<reference evidence="1 2" key="1">
    <citation type="journal article" date="2023" name="G3 (Bethesda)">
        <title>A chromosome-level genome assembly of Zasmidium syzygii isolated from banana leaves.</title>
        <authorList>
            <person name="van Westerhoven A.C."/>
            <person name="Mehrabi R."/>
            <person name="Talebi R."/>
            <person name="Steentjes M.B.F."/>
            <person name="Corcolon B."/>
            <person name="Chong P.A."/>
            <person name="Kema G.H.J."/>
            <person name="Seidl M.F."/>
        </authorList>
    </citation>
    <scope>NUCLEOTIDE SEQUENCE [LARGE SCALE GENOMIC DNA]</scope>
    <source>
        <strain evidence="1 2">P124</strain>
    </source>
</reference>
<sequence>MDFSPLNRLSAELRLLIYEFALCTSVPLILVLENVPHILEGSIFVRPTTPQPDLLALVRTCKQIRHEALPVFPMVNHFKICAGSAIGSANRHQVPLVAKKCLECHATWTPPVRNLEISMGDSGHHDYTQALEGRKALIEEIQKLFGLTGPPITMELDLSCGVTSEKRSLFCPIIRRFPPVPPIRIEFAHTSDLENRWAIERAVGYARDVAVERGYATRRYMDDLEGRRERAFMVLERLSQESIRRPINIVFEDMAHISEGSHIYRVEPNGLGLTQTCRQIRNEVLPVFFGGDSPKYKICLANAIGSAYCKNIKFIAQRCFELCTSVGQCVPQMKDVEVSMGHTAEGDGYDFLRLRRAFREQMGKLFGRRASPSITLELDLSDHGIPTPWGTPDTSTIIHGLPPVPPIRFELAYAKMKENREVIERAVSHAKGIAVEGGYASDSMYLKYLEKRRRRAIYALRRL</sequence>
<comment type="caution">
    <text evidence="1">The sequence shown here is derived from an EMBL/GenBank/DDBJ whole genome shotgun (WGS) entry which is preliminary data.</text>
</comment>
<dbReference type="Proteomes" id="UP001305779">
    <property type="component" value="Unassembled WGS sequence"/>
</dbReference>